<dbReference type="InterPro" id="IPR017932">
    <property type="entry name" value="GATase_2_dom"/>
</dbReference>
<comment type="pathway">
    <text evidence="1">Amino-acid biosynthesis; L-asparagine biosynthesis; L-asparagine from L-aspartate (L-Gln route): step 1/1.</text>
</comment>
<dbReference type="InterPro" id="IPR029055">
    <property type="entry name" value="Ntn_hydrolases_N"/>
</dbReference>
<evidence type="ECO:0000313" key="9">
    <source>
        <dbReference type="Proteomes" id="UP000594943"/>
    </source>
</evidence>
<evidence type="ECO:0000256" key="2">
    <source>
        <dbReference type="ARBA" id="ARBA00005752"/>
    </source>
</evidence>
<protein>
    <recommendedName>
        <fullName evidence="3">asparagine synthase (glutamine-hydrolyzing)</fullName>
        <ecNumber evidence="3">6.3.5.4</ecNumber>
    </recommendedName>
</protein>
<dbReference type="Gene3D" id="3.60.20.10">
    <property type="entry name" value="Glutamine Phosphoribosylpyrophosphate, subunit 1, domain 1"/>
    <property type="match status" value="1"/>
</dbReference>
<dbReference type="GO" id="GO:0005524">
    <property type="term" value="F:ATP binding"/>
    <property type="evidence" value="ECO:0007669"/>
    <property type="project" value="UniProtKB-KW"/>
</dbReference>
<dbReference type="CDD" id="cd01991">
    <property type="entry name" value="Asn_synthase_B_C"/>
    <property type="match status" value="1"/>
</dbReference>
<gene>
    <name evidence="8" type="primary">asnB</name>
    <name evidence="8" type="ORF">I6G56_25785</name>
</gene>
<keyword evidence="8" id="KW-0436">Ligase</keyword>
<evidence type="ECO:0000256" key="7">
    <source>
        <dbReference type="ARBA" id="ARBA00048741"/>
    </source>
</evidence>
<comment type="catalytic activity">
    <reaction evidence="7">
        <text>L-aspartate + L-glutamine + ATP + H2O = L-asparagine + L-glutamate + AMP + diphosphate + H(+)</text>
        <dbReference type="Rhea" id="RHEA:12228"/>
        <dbReference type="ChEBI" id="CHEBI:15377"/>
        <dbReference type="ChEBI" id="CHEBI:15378"/>
        <dbReference type="ChEBI" id="CHEBI:29985"/>
        <dbReference type="ChEBI" id="CHEBI:29991"/>
        <dbReference type="ChEBI" id="CHEBI:30616"/>
        <dbReference type="ChEBI" id="CHEBI:33019"/>
        <dbReference type="ChEBI" id="CHEBI:58048"/>
        <dbReference type="ChEBI" id="CHEBI:58359"/>
        <dbReference type="ChEBI" id="CHEBI:456215"/>
        <dbReference type="EC" id="6.3.5.4"/>
    </reaction>
</comment>
<dbReference type="NCBIfam" id="TIGR01536">
    <property type="entry name" value="asn_synth_AEB"/>
    <property type="match status" value="1"/>
</dbReference>
<dbReference type="GO" id="GO:0004066">
    <property type="term" value="F:asparagine synthase (glutamine-hydrolyzing) activity"/>
    <property type="evidence" value="ECO:0007669"/>
    <property type="project" value="UniProtKB-EC"/>
</dbReference>
<dbReference type="KEGG" id="bhg:I6G56_25785"/>
<keyword evidence="4" id="KW-0547">Nucleotide-binding</keyword>
<dbReference type="PANTHER" id="PTHR43284:SF1">
    <property type="entry name" value="ASPARAGINE SYNTHETASE"/>
    <property type="match status" value="1"/>
</dbReference>
<dbReference type="SUPFAM" id="SSF56235">
    <property type="entry name" value="N-terminal nucleophile aminohydrolases (Ntn hydrolases)"/>
    <property type="match status" value="1"/>
</dbReference>
<accession>A0A7T2U8X4</accession>
<dbReference type="Proteomes" id="UP000594943">
    <property type="component" value="Chromosome 2"/>
</dbReference>
<dbReference type="EMBL" id="CP065687">
    <property type="protein sequence ID" value="QPS47793.1"/>
    <property type="molecule type" value="Genomic_DNA"/>
</dbReference>
<dbReference type="Gene3D" id="3.40.50.620">
    <property type="entry name" value="HUPs"/>
    <property type="match status" value="1"/>
</dbReference>
<evidence type="ECO:0000256" key="5">
    <source>
        <dbReference type="ARBA" id="ARBA00022840"/>
    </source>
</evidence>
<accession>A0A7U4PB58</accession>
<reference evidence="8 9" key="1">
    <citation type="submission" date="2020-12" db="EMBL/GenBank/DDBJ databases">
        <title>FDA dAtabase for Regulatory Grade micrObial Sequences (FDA-ARGOS): Supporting development and validation of Infectious Disease Dx tests.</title>
        <authorList>
            <person name="Nelson B."/>
            <person name="Plummer A."/>
            <person name="Tallon L."/>
            <person name="Sadzewicz L."/>
            <person name="Zhao X."/>
            <person name="Boylan J."/>
            <person name="Ott S."/>
            <person name="Bowen H."/>
            <person name="Vavikolanu K."/>
            <person name="Mehta A."/>
            <person name="Aluvathingal J."/>
            <person name="Nadendla S."/>
            <person name="Myers T."/>
            <person name="Yan Y."/>
            <person name="Sichtig H."/>
        </authorList>
    </citation>
    <scope>NUCLEOTIDE SEQUENCE [LARGE SCALE GENOMIC DNA]</scope>
    <source>
        <strain evidence="8 9">FDAARGOS_899</strain>
    </source>
</reference>
<evidence type="ECO:0000256" key="3">
    <source>
        <dbReference type="ARBA" id="ARBA00012737"/>
    </source>
</evidence>
<evidence type="ECO:0000256" key="6">
    <source>
        <dbReference type="ARBA" id="ARBA00022962"/>
    </source>
</evidence>
<evidence type="ECO:0000256" key="1">
    <source>
        <dbReference type="ARBA" id="ARBA00005187"/>
    </source>
</evidence>
<organism evidence="8 9">
    <name type="scientific">Burkholderia humptydooensis</name>
    <dbReference type="NCBI Taxonomy" id="430531"/>
    <lineage>
        <taxon>Bacteria</taxon>
        <taxon>Pseudomonadati</taxon>
        <taxon>Pseudomonadota</taxon>
        <taxon>Betaproteobacteria</taxon>
        <taxon>Burkholderiales</taxon>
        <taxon>Burkholderiaceae</taxon>
        <taxon>Burkholderia</taxon>
        <taxon>pseudomallei group</taxon>
    </lineage>
</organism>
<keyword evidence="5" id="KW-0067">ATP-binding</keyword>
<dbReference type="Pfam" id="PF13537">
    <property type="entry name" value="GATase_7"/>
    <property type="match status" value="1"/>
</dbReference>
<dbReference type="InterPro" id="IPR033738">
    <property type="entry name" value="AsnB_N"/>
</dbReference>
<dbReference type="PROSITE" id="PS51278">
    <property type="entry name" value="GATASE_TYPE_2"/>
    <property type="match status" value="1"/>
</dbReference>
<dbReference type="AlphaFoldDB" id="A0A7U4PB58"/>
<dbReference type="GO" id="GO:0006529">
    <property type="term" value="P:asparagine biosynthetic process"/>
    <property type="evidence" value="ECO:0007669"/>
    <property type="project" value="InterPro"/>
</dbReference>
<comment type="similarity">
    <text evidence="2">Belongs to the asparagine synthetase family.</text>
</comment>
<name>A0A7U4PB58_9BURK</name>
<keyword evidence="6" id="KW-0315">Glutamine amidotransferase</keyword>
<dbReference type="InterPro" id="IPR001962">
    <property type="entry name" value="Asn_synthase"/>
</dbReference>
<dbReference type="Pfam" id="PF00733">
    <property type="entry name" value="Asn_synthase"/>
    <property type="match status" value="1"/>
</dbReference>
<dbReference type="CDD" id="cd00712">
    <property type="entry name" value="AsnB"/>
    <property type="match status" value="1"/>
</dbReference>
<dbReference type="PANTHER" id="PTHR43284">
    <property type="entry name" value="ASPARAGINE SYNTHETASE (GLUTAMINE-HYDROLYZING)"/>
    <property type="match status" value="1"/>
</dbReference>
<dbReference type="PIRSF" id="PIRSF001589">
    <property type="entry name" value="Asn_synthetase_glu-h"/>
    <property type="match status" value="1"/>
</dbReference>
<dbReference type="InterPro" id="IPR051786">
    <property type="entry name" value="ASN_synthetase/amidase"/>
</dbReference>
<dbReference type="SUPFAM" id="SSF52402">
    <property type="entry name" value="Adenine nucleotide alpha hydrolases-like"/>
    <property type="match status" value="1"/>
</dbReference>
<dbReference type="RefSeq" id="WP_009917097.1">
    <property type="nucleotide sequence ID" value="NZ_CP013382.1"/>
</dbReference>
<sequence>MCGFVVVCHREAAVPIERIGHALDTLRHRGPDGRALWRADDARSAMGFHRLALVGPAHEMQPFHAGDVHVVVNGELYGHAALRRELTARGARFSTQSDCEVMLHGYRRDGIDFVRRLNGEFAGVIWDQRARTLYAMRDQWGVKPLYYRIDGDGILLASEIRALAALGAHLRWNHGALFQHCFASLGPAQTLFDGIHQVPPGHVLEWDAQGWRVTPYEPAADDALPRDPRDPVRALMPALRTRLDHAVRDRLEGDAPIACYLSGGVDSATLAALAVRHRPDGLAAFTVDFGAHADDAAGAAAIASSLGIQHQVLPFDEQQLVAHFEDAVRHAETIGFNFIGSARWMLGRAVAASGYKAVLAGDGADELFGGYGFSVMDGLFSGSPRQRDLITHVLESGRAALAAELGQALPLFGLDVARHGDIAPYLVTSWNYQRSGMRLLLAQPFLEQFREHNPYDMLLDATGGFSDPSRSTMRRSLQLWRKSLFVNHILVSERLDMAHGLETRYPYLDHRVAAVADALPDAWLADDARDKRFLRTAVASLTPECARRAPKRPFEAPPISARRSGAFQRYWQDVLHSDVARHSSIFDHRRLLWLDSLLPSLSRKSQERVDSFLMMALSFFALQRCFGVAG</sequence>
<evidence type="ECO:0000313" key="8">
    <source>
        <dbReference type="EMBL" id="QPS47793.1"/>
    </source>
</evidence>
<evidence type="ECO:0000256" key="4">
    <source>
        <dbReference type="ARBA" id="ARBA00022741"/>
    </source>
</evidence>
<proteinExistence type="inferred from homology"/>
<dbReference type="InterPro" id="IPR006426">
    <property type="entry name" value="Asn_synth_AEB"/>
</dbReference>
<dbReference type="EC" id="6.3.5.4" evidence="3"/>
<dbReference type="InterPro" id="IPR014729">
    <property type="entry name" value="Rossmann-like_a/b/a_fold"/>
</dbReference>